<comment type="caution">
    <text evidence="10">The sequence shown here is derived from an EMBL/GenBank/DDBJ whole genome shotgun (WGS) entry which is preliminary data.</text>
</comment>
<feature type="chain" id="PRO_5029637742" description="TNFR-Cys domain-containing protein" evidence="8">
    <location>
        <begin position="21"/>
        <end position="440"/>
    </location>
</feature>
<feature type="repeat" description="TNFR-Cys" evidence="5">
    <location>
        <begin position="71"/>
        <end position="113"/>
    </location>
</feature>
<dbReference type="GO" id="GO:0097191">
    <property type="term" value="P:extrinsic apoptotic signaling pathway"/>
    <property type="evidence" value="ECO:0007669"/>
    <property type="project" value="TreeGrafter"/>
</dbReference>
<dbReference type="GO" id="GO:0031643">
    <property type="term" value="P:positive regulation of myelination"/>
    <property type="evidence" value="ECO:0007669"/>
    <property type="project" value="TreeGrafter"/>
</dbReference>
<evidence type="ECO:0000256" key="4">
    <source>
        <dbReference type="ARBA" id="ARBA00023180"/>
    </source>
</evidence>
<feature type="disulfide bond" evidence="5">
    <location>
        <begin position="48"/>
        <end position="61"/>
    </location>
</feature>
<evidence type="ECO:0000256" key="7">
    <source>
        <dbReference type="SAM" id="Phobius"/>
    </source>
</evidence>
<keyword evidence="3 5" id="KW-1015">Disulfide bond</keyword>
<dbReference type="GO" id="GO:0051044">
    <property type="term" value="P:positive regulation of membrane protein ectodomain proteolysis"/>
    <property type="evidence" value="ECO:0007669"/>
    <property type="project" value="TreeGrafter"/>
</dbReference>
<evidence type="ECO:0000256" key="8">
    <source>
        <dbReference type="SAM" id="SignalP"/>
    </source>
</evidence>
<dbReference type="Gene3D" id="2.10.50.10">
    <property type="entry name" value="Tumor Necrosis Factor Receptor, subunit A, domain 2"/>
    <property type="match status" value="3"/>
</dbReference>
<feature type="compositionally biased region" description="Low complexity" evidence="6">
    <location>
        <begin position="232"/>
        <end position="249"/>
    </location>
</feature>
<feature type="compositionally biased region" description="Low complexity" evidence="6">
    <location>
        <begin position="332"/>
        <end position="349"/>
    </location>
</feature>
<feature type="signal peptide" evidence="8">
    <location>
        <begin position="1"/>
        <end position="20"/>
    </location>
</feature>
<dbReference type="InterPro" id="IPR001368">
    <property type="entry name" value="TNFR/NGFR_Cys_rich_reg"/>
</dbReference>
<feature type="disulfide bond" evidence="5">
    <location>
        <begin position="139"/>
        <end position="157"/>
    </location>
</feature>
<dbReference type="SUPFAM" id="SSF57586">
    <property type="entry name" value="TNF receptor-like"/>
    <property type="match status" value="3"/>
</dbReference>
<evidence type="ECO:0000256" key="5">
    <source>
        <dbReference type="PROSITE-ProRule" id="PRU00206"/>
    </source>
</evidence>
<dbReference type="Pfam" id="PF00020">
    <property type="entry name" value="TNFR_c6"/>
    <property type="match status" value="1"/>
</dbReference>
<dbReference type="GO" id="GO:0150079">
    <property type="term" value="P:negative regulation of neuroinflammatory response"/>
    <property type="evidence" value="ECO:0007669"/>
    <property type="project" value="TreeGrafter"/>
</dbReference>
<reference evidence="10 11" key="1">
    <citation type="submission" date="2020-04" db="EMBL/GenBank/DDBJ databases">
        <title>Chromosome-level genome assembly of a cyprinid fish Onychostoma macrolepis by integration of Nanopore Sequencing, Bionano and Hi-C technology.</title>
        <authorList>
            <person name="Wang D."/>
        </authorList>
    </citation>
    <scope>NUCLEOTIDE SEQUENCE [LARGE SCALE GENOMIC DNA]</scope>
    <source>
        <strain evidence="10">SWU-2019</strain>
        <tissue evidence="10">Muscle</tissue>
    </source>
</reference>
<organism evidence="10 11">
    <name type="scientific">Onychostoma macrolepis</name>
    <dbReference type="NCBI Taxonomy" id="369639"/>
    <lineage>
        <taxon>Eukaryota</taxon>
        <taxon>Metazoa</taxon>
        <taxon>Chordata</taxon>
        <taxon>Craniata</taxon>
        <taxon>Vertebrata</taxon>
        <taxon>Euteleostomi</taxon>
        <taxon>Actinopterygii</taxon>
        <taxon>Neopterygii</taxon>
        <taxon>Teleostei</taxon>
        <taxon>Ostariophysi</taxon>
        <taxon>Cypriniformes</taxon>
        <taxon>Cyprinidae</taxon>
        <taxon>Acrossocheilinae</taxon>
        <taxon>Onychostoma</taxon>
    </lineage>
</organism>
<feature type="disulfide bond" evidence="5">
    <location>
        <begin position="51"/>
        <end position="69"/>
    </location>
</feature>
<dbReference type="OrthoDB" id="8633482at2759"/>
<comment type="caution">
    <text evidence="5">Lacks conserved residue(s) required for the propagation of feature annotation.</text>
</comment>
<dbReference type="GO" id="GO:0048714">
    <property type="term" value="P:positive regulation of oligodendrocyte differentiation"/>
    <property type="evidence" value="ECO:0007669"/>
    <property type="project" value="TreeGrafter"/>
</dbReference>
<keyword evidence="1 8" id="KW-0732">Signal</keyword>
<feature type="disulfide bond" evidence="5">
    <location>
        <begin position="72"/>
        <end position="87"/>
    </location>
</feature>
<name>A0A7J6CIW5_9TELE</name>
<evidence type="ECO:0000313" key="11">
    <source>
        <dbReference type="Proteomes" id="UP000579812"/>
    </source>
</evidence>
<dbReference type="PROSITE" id="PS00652">
    <property type="entry name" value="TNFR_NGFR_1"/>
    <property type="match status" value="2"/>
</dbReference>
<keyword evidence="2" id="KW-0677">Repeat</keyword>
<feature type="region of interest" description="Disordered" evidence="6">
    <location>
        <begin position="303"/>
        <end position="370"/>
    </location>
</feature>
<feature type="repeat" description="TNFR-Cys" evidence="5">
    <location>
        <begin position="31"/>
        <end position="69"/>
    </location>
</feature>
<dbReference type="SMART" id="SM00208">
    <property type="entry name" value="TNFR"/>
    <property type="match status" value="4"/>
</dbReference>
<dbReference type="InterPro" id="IPR051670">
    <property type="entry name" value="TNF_chemokine_rcpt-like"/>
</dbReference>
<dbReference type="FunFam" id="2.10.50.10:FF:000007">
    <property type="entry name" value="TNF receptor superfamily member 14"/>
    <property type="match status" value="1"/>
</dbReference>
<dbReference type="PANTHER" id="PTHR47386">
    <property type="entry name" value="TUMOR NECROSIS FACTOR RECEPTOR SUPERFAMILY MEMBER 1B"/>
    <property type="match status" value="1"/>
</dbReference>
<gene>
    <name evidence="10" type="ORF">G5714_011612</name>
</gene>
<dbReference type="EMBL" id="JAAMOB010000011">
    <property type="protein sequence ID" value="KAF4107248.1"/>
    <property type="molecule type" value="Genomic_DNA"/>
</dbReference>
<dbReference type="Proteomes" id="UP000579812">
    <property type="component" value="Unassembled WGS sequence"/>
</dbReference>
<dbReference type="PANTHER" id="PTHR47386:SF1">
    <property type="entry name" value="TUMOR NECROSIS FACTOR RECEPTOR SUPERFAMILY MEMBER 1B"/>
    <property type="match status" value="1"/>
</dbReference>
<accession>A0A7J6CIW5</accession>
<dbReference type="GO" id="GO:0043120">
    <property type="term" value="F:tumor necrosis factor binding"/>
    <property type="evidence" value="ECO:0007669"/>
    <property type="project" value="TreeGrafter"/>
</dbReference>
<evidence type="ECO:0000256" key="6">
    <source>
        <dbReference type="SAM" id="MobiDB-lite"/>
    </source>
</evidence>
<feature type="region of interest" description="Disordered" evidence="6">
    <location>
        <begin position="200"/>
        <end position="249"/>
    </location>
</feature>
<proteinExistence type="predicted"/>
<feature type="repeat" description="TNFR-Cys" evidence="5">
    <location>
        <begin position="114"/>
        <end position="157"/>
    </location>
</feature>
<keyword evidence="7" id="KW-0812">Transmembrane</keyword>
<dbReference type="PROSITE" id="PS50050">
    <property type="entry name" value="TNFR_NGFR_2"/>
    <property type="match status" value="3"/>
</dbReference>
<evidence type="ECO:0000256" key="2">
    <source>
        <dbReference type="ARBA" id="ARBA00022737"/>
    </source>
</evidence>
<dbReference type="AlphaFoldDB" id="A0A7J6CIW5"/>
<evidence type="ECO:0000259" key="9">
    <source>
        <dbReference type="PROSITE" id="PS50050"/>
    </source>
</evidence>
<dbReference type="GO" id="GO:0002724">
    <property type="term" value="P:regulation of T cell cytokine production"/>
    <property type="evidence" value="ECO:0007669"/>
    <property type="project" value="TreeGrafter"/>
</dbReference>
<feature type="disulfide bond" evidence="5">
    <location>
        <begin position="32"/>
        <end position="47"/>
    </location>
</feature>
<keyword evidence="7" id="KW-0472">Membrane</keyword>
<evidence type="ECO:0000256" key="3">
    <source>
        <dbReference type="ARBA" id="ARBA00023157"/>
    </source>
</evidence>
<dbReference type="CDD" id="cd15835">
    <property type="entry name" value="TNFRSF1B_teleost"/>
    <property type="match status" value="1"/>
</dbReference>
<keyword evidence="7" id="KW-1133">Transmembrane helix</keyword>
<feature type="domain" description="TNFR-Cys" evidence="9">
    <location>
        <begin position="31"/>
        <end position="69"/>
    </location>
</feature>
<dbReference type="GO" id="GO:0008630">
    <property type="term" value="P:intrinsic apoptotic signaling pathway in response to DNA damage"/>
    <property type="evidence" value="ECO:0007669"/>
    <property type="project" value="TreeGrafter"/>
</dbReference>
<feature type="disulfide bond" evidence="5">
    <location>
        <begin position="115"/>
        <end position="130"/>
    </location>
</feature>
<dbReference type="GO" id="GO:0042129">
    <property type="term" value="P:regulation of T cell proliferation"/>
    <property type="evidence" value="ECO:0007669"/>
    <property type="project" value="TreeGrafter"/>
</dbReference>
<feature type="compositionally biased region" description="Polar residues" evidence="6">
    <location>
        <begin position="205"/>
        <end position="224"/>
    </location>
</feature>
<keyword evidence="4" id="KW-0325">Glycoprotein</keyword>
<keyword evidence="11" id="KW-1185">Reference proteome</keyword>
<feature type="domain" description="TNFR-Cys" evidence="9">
    <location>
        <begin position="114"/>
        <end position="157"/>
    </location>
</feature>
<sequence length="440" mass="48275">MLILISRLLFMAAVWRVAEGKTLLPYGSDGPCDNAASEYYVKNLKLCCSRCKPGTHLKEECTSNSDTICEPCQDGRYSEKMNHFSNCFSCPKCRDVKGLIYGTNCSADTKAVCVCKPGMFCSKLSFNQECEECKKYRSCKPGEYVSKEGSPISDFKCASCPSGTFSNHCNAEQCKPHTQCEGRSFLRLGNSTTDTLCEMTPPPSTTTAPLQSSSSKQHSTLWSQNERKQRMNKTTTSLPPLSSKTPNTSTTLIKTPFYNSIDMIYCIVIVVCVLVLLTLTGLVIITCKFRKRKAGLQKVPITDANKPEQDAPANGTPDCQHLLPNDRCQKEPSMTSSDSQSQPDSSHSSADWLERTSQEESIPEQPSVSSPMVNLSITATFNCQLNPTSASCSIPLNTSARTPHVEAPVPLSQEEVCISCQQEDGKEALQSVQESDPCVF</sequence>
<feature type="transmembrane region" description="Helical" evidence="7">
    <location>
        <begin position="262"/>
        <end position="285"/>
    </location>
</feature>
<protein>
    <recommendedName>
        <fullName evidence="9">TNFR-Cys domain-containing protein</fullName>
    </recommendedName>
</protein>
<evidence type="ECO:0000313" key="10">
    <source>
        <dbReference type="EMBL" id="KAF4107248.1"/>
    </source>
</evidence>
<dbReference type="GO" id="GO:0005031">
    <property type="term" value="F:tumor necrosis factor receptor activity"/>
    <property type="evidence" value="ECO:0007669"/>
    <property type="project" value="TreeGrafter"/>
</dbReference>
<evidence type="ECO:0000256" key="1">
    <source>
        <dbReference type="ARBA" id="ARBA00022729"/>
    </source>
</evidence>
<feature type="domain" description="TNFR-Cys" evidence="9">
    <location>
        <begin position="71"/>
        <end position="113"/>
    </location>
</feature>